<evidence type="ECO:0000313" key="2">
    <source>
        <dbReference type="Proteomes" id="UP001237642"/>
    </source>
</evidence>
<evidence type="ECO:0008006" key="3">
    <source>
        <dbReference type="Google" id="ProtNLM"/>
    </source>
</evidence>
<organism evidence="1 2">
    <name type="scientific">Heracleum sosnowskyi</name>
    <dbReference type="NCBI Taxonomy" id="360622"/>
    <lineage>
        <taxon>Eukaryota</taxon>
        <taxon>Viridiplantae</taxon>
        <taxon>Streptophyta</taxon>
        <taxon>Embryophyta</taxon>
        <taxon>Tracheophyta</taxon>
        <taxon>Spermatophyta</taxon>
        <taxon>Magnoliopsida</taxon>
        <taxon>eudicotyledons</taxon>
        <taxon>Gunneridae</taxon>
        <taxon>Pentapetalae</taxon>
        <taxon>asterids</taxon>
        <taxon>campanulids</taxon>
        <taxon>Apiales</taxon>
        <taxon>Apiaceae</taxon>
        <taxon>Apioideae</taxon>
        <taxon>apioid superclade</taxon>
        <taxon>Tordylieae</taxon>
        <taxon>Tordyliinae</taxon>
        <taxon>Heracleum</taxon>
    </lineage>
</organism>
<comment type="caution">
    <text evidence="1">The sequence shown here is derived from an EMBL/GenBank/DDBJ whole genome shotgun (WGS) entry which is preliminary data.</text>
</comment>
<reference evidence="1" key="2">
    <citation type="submission" date="2023-05" db="EMBL/GenBank/DDBJ databases">
        <authorList>
            <person name="Schelkunov M.I."/>
        </authorList>
    </citation>
    <scope>NUCLEOTIDE SEQUENCE</scope>
    <source>
        <strain evidence="1">Hsosn_3</strain>
        <tissue evidence="1">Leaf</tissue>
    </source>
</reference>
<sequence length="257" mass="29340">MNDDKLVPLAFAYDGKLYVLSRTSCSSSGRVFNFEVYSPSDGLWRVLARRPLNQMSLDTYFQSYLILGTKPHEDLFLRPNLAPDKKFFHDVFGAPTKLNTDISAWRTSIFTLDEGARIMGVVCYCSDVLSHGDELSSFATLSIFQVDAESHSSPTIIKDAVHRVYWNPGMFSYARKEDRVEYFRAKLLHNTSLFINTKKEFTYAFTSYGVRGVVLELKAVRAKFGNLADDSNGNRYCLVQSKNKWTSRVKETNSRQQ</sequence>
<name>A0AAD8IT40_9APIA</name>
<evidence type="ECO:0000313" key="1">
    <source>
        <dbReference type="EMBL" id="KAK1391627.1"/>
    </source>
</evidence>
<accession>A0AAD8IT40</accession>
<dbReference type="Proteomes" id="UP001237642">
    <property type="component" value="Unassembled WGS sequence"/>
</dbReference>
<gene>
    <name evidence="1" type="ORF">POM88_010683</name>
</gene>
<dbReference type="AlphaFoldDB" id="A0AAD8IT40"/>
<keyword evidence="2" id="KW-1185">Reference proteome</keyword>
<reference evidence="1" key="1">
    <citation type="submission" date="2023-02" db="EMBL/GenBank/DDBJ databases">
        <title>Genome of toxic invasive species Heracleum sosnowskyi carries increased number of genes despite the absence of recent whole-genome duplications.</title>
        <authorList>
            <person name="Schelkunov M."/>
            <person name="Shtratnikova V."/>
            <person name="Makarenko M."/>
            <person name="Klepikova A."/>
            <person name="Omelchenko D."/>
            <person name="Novikova G."/>
            <person name="Obukhova E."/>
            <person name="Bogdanov V."/>
            <person name="Penin A."/>
            <person name="Logacheva M."/>
        </authorList>
    </citation>
    <scope>NUCLEOTIDE SEQUENCE</scope>
    <source>
        <strain evidence="1">Hsosn_3</strain>
        <tissue evidence="1">Leaf</tissue>
    </source>
</reference>
<proteinExistence type="predicted"/>
<protein>
    <recommendedName>
        <fullName evidence="3">F-box protein</fullName>
    </recommendedName>
</protein>
<dbReference type="EMBL" id="JAUIZM010000003">
    <property type="protein sequence ID" value="KAK1391627.1"/>
    <property type="molecule type" value="Genomic_DNA"/>
</dbReference>